<comment type="subcellular location">
    <subcellularLocation>
        <location evidence="1">Nucleus</location>
    </subcellularLocation>
</comment>
<dbReference type="SMART" id="SM01135">
    <property type="entry name" value="DIRP"/>
    <property type="match status" value="1"/>
</dbReference>
<evidence type="ECO:0000259" key="4">
    <source>
        <dbReference type="SMART" id="SM01135"/>
    </source>
</evidence>
<dbReference type="GO" id="GO:0003677">
    <property type="term" value="F:DNA binding"/>
    <property type="evidence" value="ECO:0007669"/>
    <property type="project" value="TreeGrafter"/>
</dbReference>
<dbReference type="InterPro" id="IPR033471">
    <property type="entry name" value="DIRP"/>
</dbReference>
<evidence type="ECO:0000313" key="6">
    <source>
        <dbReference type="Proteomes" id="UP000467840"/>
    </source>
</evidence>
<dbReference type="GO" id="GO:0051726">
    <property type="term" value="P:regulation of cell cycle"/>
    <property type="evidence" value="ECO:0007669"/>
    <property type="project" value="TreeGrafter"/>
</dbReference>
<protein>
    <recommendedName>
        <fullName evidence="4">DIRP domain-containing protein</fullName>
    </recommendedName>
</protein>
<sequence length="661" mass="72387">MPGMQAPGGYGRCRYCRSSSKGKQVLQKESKVEERGNCQSDDGGEACSGTEEGPKINALRGKLILTSQMQKLMRGLHRPERSTNAEAPINLHLSKPLEAEPVDEEEIISALKGKRTCLVSAVSKQLKATGLSAGSVSGDQKSSASDVAISTAQVPVASQVTLPTSKISRRKMSLKQSFIHKEGHSSENILKNQANRYSISLQDTAPFLKEFVEYLNHVGLGHIPRLTRVEWGGFIRSSLGKPRRFSEHFLHEEREKLKQYRDSVRKHYTELRTGIMDGLPTDLARPLSVGQRVIAVHPKTRELHDGSVLTIDHDRCRVQFDCPEMGVEFVKDIDCMPSNPFDNMPEALRRGRFSVASKELQVNGHSHIGGFTSPRRLDNLRIPMNTLVDANHQQSKAASIDIVNAQQIASQPSVVSQLEVKEADVQALSELNHALDKKASSALVNLRQHNTCPGNTLPPWLKPPVNSNFLAGPPSSHDIFVSQESGSSTVIEIVGGSRHKAHTMIDAAVQAISSMKEGEDAFVKIGEALDSIDKGQLASEPKAQVIRSPEHVNGILNDHDQLISSTLEAQVNGNASGPKSQNNADKIEAAIPEELITSCVATLLMIQTCTERQYPPADVAQIIDSAVTSLHPYCPQNQPIYREIQMCMGRIKTQILALIPT</sequence>
<reference evidence="5 6" key="1">
    <citation type="journal article" date="2020" name="Mol. Plant">
        <title>The Chromosome-Based Rubber Tree Genome Provides New Insights into Spurge Genome Evolution and Rubber Biosynthesis.</title>
        <authorList>
            <person name="Liu J."/>
            <person name="Shi C."/>
            <person name="Shi C.C."/>
            <person name="Li W."/>
            <person name="Zhang Q.J."/>
            <person name="Zhang Y."/>
            <person name="Li K."/>
            <person name="Lu H.F."/>
            <person name="Shi C."/>
            <person name="Zhu S.T."/>
            <person name="Xiao Z.Y."/>
            <person name="Nan H."/>
            <person name="Yue Y."/>
            <person name="Zhu X.G."/>
            <person name="Wu Y."/>
            <person name="Hong X.N."/>
            <person name="Fan G.Y."/>
            <person name="Tong Y."/>
            <person name="Zhang D."/>
            <person name="Mao C.L."/>
            <person name="Liu Y.L."/>
            <person name="Hao S.J."/>
            <person name="Liu W.Q."/>
            <person name="Lv M.Q."/>
            <person name="Zhang H.B."/>
            <person name="Liu Y."/>
            <person name="Hu-Tang G.R."/>
            <person name="Wang J.P."/>
            <person name="Wang J.H."/>
            <person name="Sun Y.H."/>
            <person name="Ni S.B."/>
            <person name="Chen W.B."/>
            <person name="Zhang X.C."/>
            <person name="Jiao Y.N."/>
            <person name="Eichler E.E."/>
            <person name="Li G.H."/>
            <person name="Liu X."/>
            <person name="Gao L.Z."/>
        </authorList>
    </citation>
    <scope>NUCLEOTIDE SEQUENCE [LARGE SCALE GENOMIC DNA]</scope>
    <source>
        <strain evidence="6">cv. GT1</strain>
        <tissue evidence="5">Leaf</tissue>
    </source>
</reference>
<organism evidence="5 6">
    <name type="scientific">Hevea brasiliensis</name>
    <name type="common">Para rubber tree</name>
    <name type="synonym">Siphonia brasiliensis</name>
    <dbReference type="NCBI Taxonomy" id="3981"/>
    <lineage>
        <taxon>Eukaryota</taxon>
        <taxon>Viridiplantae</taxon>
        <taxon>Streptophyta</taxon>
        <taxon>Embryophyta</taxon>
        <taxon>Tracheophyta</taxon>
        <taxon>Spermatophyta</taxon>
        <taxon>Magnoliopsida</taxon>
        <taxon>eudicotyledons</taxon>
        <taxon>Gunneridae</taxon>
        <taxon>Pentapetalae</taxon>
        <taxon>rosids</taxon>
        <taxon>fabids</taxon>
        <taxon>Malpighiales</taxon>
        <taxon>Euphorbiaceae</taxon>
        <taxon>Crotonoideae</taxon>
        <taxon>Micrandreae</taxon>
        <taxon>Hevea</taxon>
    </lineage>
</organism>
<gene>
    <name evidence="5" type="ORF">GH714_025685</name>
</gene>
<evidence type="ECO:0000256" key="3">
    <source>
        <dbReference type="SAM" id="MobiDB-lite"/>
    </source>
</evidence>
<evidence type="ECO:0000256" key="2">
    <source>
        <dbReference type="ARBA" id="ARBA00023242"/>
    </source>
</evidence>
<evidence type="ECO:0000313" key="5">
    <source>
        <dbReference type="EMBL" id="KAF2307240.1"/>
    </source>
</evidence>
<feature type="domain" description="DIRP" evidence="4">
    <location>
        <begin position="200"/>
        <end position="299"/>
    </location>
</feature>
<dbReference type="GO" id="GO:0017053">
    <property type="term" value="C:transcription repressor complex"/>
    <property type="evidence" value="ECO:0007669"/>
    <property type="project" value="InterPro"/>
</dbReference>
<keyword evidence="2" id="KW-0539">Nucleus</keyword>
<dbReference type="InterPro" id="IPR010561">
    <property type="entry name" value="LIN-9/ALY1"/>
</dbReference>
<keyword evidence="6" id="KW-1185">Reference proteome</keyword>
<dbReference type="AlphaFoldDB" id="A0A6A6M0M4"/>
<evidence type="ECO:0000256" key="1">
    <source>
        <dbReference type="ARBA" id="ARBA00004123"/>
    </source>
</evidence>
<dbReference type="Pfam" id="PF06584">
    <property type="entry name" value="DIRP"/>
    <property type="match status" value="1"/>
</dbReference>
<name>A0A6A6M0M4_HEVBR</name>
<feature type="region of interest" description="Disordered" evidence="3">
    <location>
        <begin position="19"/>
        <end position="53"/>
    </location>
</feature>
<dbReference type="GO" id="GO:0006357">
    <property type="term" value="P:regulation of transcription by RNA polymerase II"/>
    <property type="evidence" value="ECO:0007669"/>
    <property type="project" value="TreeGrafter"/>
</dbReference>
<dbReference type="PANTHER" id="PTHR21689:SF5">
    <property type="entry name" value="PROTEIN ALWAYS EARLY 1-RELATED"/>
    <property type="match status" value="1"/>
</dbReference>
<feature type="compositionally biased region" description="Basic and acidic residues" evidence="3">
    <location>
        <begin position="26"/>
        <end position="36"/>
    </location>
</feature>
<comment type="caution">
    <text evidence="5">The sequence shown here is derived from an EMBL/GenBank/DDBJ whole genome shotgun (WGS) entry which is preliminary data.</text>
</comment>
<proteinExistence type="predicted"/>
<dbReference type="Proteomes" id="UP000467840">
    <property type="component" value="Chromosome 9"/>
</dbReference>
<dbReference type="GO" id="GO:0006351">
    <property type="term" value="P:DNA-templated transcription"/>
    <property type="evidence" value="ECO:0007669"/>
    <property type="project" value="InterPro"/>
</dbReference>
<dbReference type="GO" id="GO:0005654">
    <property type="term" value="C:nucleoplasm"/>
    <property type="evidence" value="ECO:0007669"/>
    <property type="project" value="TreeGrafter"/>
</dbReference>
<dbReference type="PANTHER" id="PTHR21689">
    <property type="entry name" value="LIN-9"/>
    <property type="match status" value="1"/>
</dbReference>
<dbReference type="EMBL" id="JAAGAX010000008">
    <property type="protein sequence ID" value="KAF2307240.1"/>
    <property type="molecule type" value="Genomic_DNA"/>
</dbReference>
<accession>A0A6A6M0M4</accession>